<dbReference type="InterPro" id="IPR049467">
    <property type="entry name" value="UBAP-1-like_UBA2"/>
</dbReference>
<reference evidence="4" key="1">
    <citation type="submission" date="2025-08" db="UniProtKB">
        <authorList>
            <consortium name="Ensembl"/>
        </authorList>
    </citation>
    <scope>IDENTIFICATION</scope>
</reference>
<feature type="domain" description="UBA" evidence="3">
    <location>
        <begin position="879"/>
        <end position="922"/>
    </location>
</feature>
<dbReference type="Pfam" id="PF21267">
    <property type="entry name" value="UBAP-1_UBA2"/>
    <property type="match status" value="1"/>
</dbReference>
<feature type="compositionally biased region" description="Polar residues" evidence="2">
    <location>
        <begin position="32"/>
        <end position="44"/>
    </location>
</feature>
<dbReference type="PANTHER" id="PTHR48190:SF2">
    <property type="entry name" value="PROGRAMMED CELL DEATH PROTEIN 7"/>
    <property type="match status" value="1"/>
</dbReference>
<evidence type="ECO:0000259" key="3">
    <source>
        <dbReference type="PROSITE" id="PS50030"/>
    </source>
</evidence>
<dbReference type="Gene3D" id="1.20.120.1920">
    <property type="entry name" value="UBAP1 SOUBA domain"/>
    <property type="match status" value="1"/>
</dbReference>
<keyword evidence="5" id="KW-1185">Reference proteome</keyword>
<sequence length="924" mass="104478">MDNTYDQASNKQQPSVYTGGYLETPFAAKRTPPSTYHQPTQPDNTAPRWTPSQGYDGPPYGFRCDFSAPSPGGRGFGGPRLCLPYGFDPSVPLPPFGCLPPGHFPSMIPTPPVNTYSNGGASAFHRTQQFRPGPQLNVTQYDPDSSRKHQQHEYQDLSVSGAPFGCTVFSPWGKDHDRSPGTTTRTEDGTGLQRKHDQQWLRLFLQSRGKTSKIPQTQQSCVPDLRRALHRAAQLISQLAGSCETLKNNVENKCAWTDSYVMALNVKKELQDKLKVLSDGSCLDTWKAKLSCVAKRRARRQRARKLQQMEIKHREDLLSEKEAAIDKWRLQQIHKVEEKKKEQELKMAADAVLCEVRKKQADVKRMQDVLRSLEKLRRLRKEAALRKGIVAEQECNEAFSSQLEQLKCVMKKRTAVYSAEQKALMVMLEGEQEEERRREWEKRVKKERERQLQRKHRVDAILFGDELPADSVLQPFRDYYTQAERSLHALLQIRREWDAFVIATAHPDGSPVPQSWVLPDTPSDHAWASALHSADTDELRNMDGVPLKMPQGASQEVKEVLNVIVPDYLIILQETEYEFSLENWVLTGLQSGFTSQHLPQLVSSSSGLLPSCPPYWMMFSSPQQSRLASRHCSDFWEPNPRQRSHSLNPAVLRTKFAISDSEDEGDSAIEKAKTCLSVNASSDGERPAASCQHGLRKAQRAFIPDLLNPPACLSSLPHQRRKNLRQSSLSVVDKSKRHEPNTESQSKIPSSHRTPDTRANTVKRLLCINNQNTTHMKSIKQDSCRTPPLTSTRQGLSSSALDSSAELLSALSPEERELLGAITARGYPLRTAIIALQKTGQQTPDQILSYLVACDHLCQLGYDIAQVEEALEMFQNCETKAEEFLHLLRQFNEMGFQQNAIKEVLLVHENHRERALEELMTRVA</sequence>
<dbReference type="AlphaFoldDB" id="A0A8C4HNT7"/>
<dbReference type="InterPro" id="IPR042575">
    <property type="entry name" value="UBAP1_C"/>
</dbReference>
<organism evidence="4 5">
    <name type="scientific">Dicentrarchus labrax</name>
    <name type="common">European seabass</name>
    <name type="synonym">Morone labrax</name>
    <dbReference type="NCBI Taxonomy" id="13489"/>
    <lineage>
        <taxon>Eukaryota</taxon>
        <taxon>Metazoa</taxon>
        <taxon>Chordata</taxon>
        <taxon>Craniata</taxon>
        <taxon>Vertebrata</taxon>
        <taxon>Euteleostomi</taxon>
        <taxon>Actinopterygii</taxon>
        <taxon>Neopterygii</taxon>
        <taxon>Teleostei</taxon>
        <taxon>Neoteleostei</taxon>
        <taxon>Acanthomorphata</taxon>
        <taxon>Eupercaria</taxon>
        <taxon>Moronidae</taxon>
        <taxon>Dicentrarchus</taxon>
    </lineage>
</organism>
<dbReference type="Pfam" id="PF16021">
    <property type="entry name" value="PDCD7"/>
    <property type="match status" value="1"/>
</dbReference>
<feature type="coiled-coil region" evidence="1">
    <location>
        <begin position="356"/>
        <end position="386"/>
    </location>
</feature>
<dbReference type="GO" id="GO:0005689">
    <property type="term" value="C:U12-type spliceosomal complex"/>
    <property type="evidence" value="ECO:0007669"/>
    <property type="project" value="TreeGrafter"/>
</dbReference>
<accession>A0A8C4HNT7</accession>
<feature type="compositionally biased region" description="Polar residues" evidence="2">
    <location>
        <begin position="742"/>
        <end position="756"/>
    </location>
</feature>
<dbReference type="InterPro" id="IPR052831">
    <property type="entry name" value="Apoptosis_promoter"/>
</dbReference>
<dbReference type="PROSITE" id="PS50030">
    <property type="entry name" value="UBA"/>
    <property type="match status" value="1"/>
</dbReference>
<reference evidence="4" key="2">
    <citation type="submission" date="2025-09" db="UniProtKB">
        <authorList>
            <consortium name="Ensembl"/>
        </authorList>
    </citation>
    <scope>IDENTIFICATION</scope>
</reference>
<dbReference type="PANTHER" id="PTHR48190">
    <property type="entry name" value="PROGRAMMED CELL DEATH PROTEIN 7"/>
    <property type="match status" value="1"/>
</dbReference>
<protein>
    <recommendedName>
        <fullName evidence="3">UBA domain-containing protein</fullName>
    </recommendedName>
</protein>
<evidence type="ECO:0000256" key="2">
    <source>
        <dbReference type="SAM" id="MobiDB-lite"/>
    </source>
</evidence>
<gene>
    <name evidence="4" type="primary">pdcd7</name>
</gene>
<dbReference type="Ensembl" id="ENSDLAT00005048652.2">
    <property type="protein sequence ID" value="ENSDLAP00005045569.1"/>
    <property type="gene ID" value="ENSDLAG00005033347.1"/>
</dbReference>
<dbReference type="Proteomes" id="UP000694389">
    <property type="component" value="Unassembled WGS sequence"/>
</dbReference>
<dbReference type="CDD" id="cd14316">
    <property type="entry name" value="UBA2_UBAP1_like"/>
    <property type="match status" value="1"/>
</dbReference>
<evidence type="ECO:0000313" key="4">
    <source>
        <dbReference type="Ensembl" id="ENSDLAP00005045569.1"/>
    </source>
</evidence>
<dbReference type="InterPro" id="IPR015940">
    <property type="entry name" value="UBA"/>
</dbReference>
<keyword evidence="1" id="KW-0175">Coiled coil</keyword>
<evidence type="ECO:0000256" key="1">
    <source>
        <dbReference type="SAM" id="Coils"/>
    </source>
</evidence>
<feature type="region of interest" description="Disordered" evidence="2">
    <location>
        <begin position="714"/>
        <end position="756"/>
    </location>
</feature>
<feature type="region of interest" description="Disordered" evidence="2">
    <location>
        <begin position="777"/>
        <end position="798"/>
    </location>
</feature>
<dbReference type="InterPro" id="IPR031974">
    <property type="entry name" value="PDCD7"/>
</dbReference>
<feature type="region of interest" description="Disordered" evidence="2">
    <location>
        <begin position="173"/>
        <end position="193"/>
    </location>
</feature>
<feature type="compositionally biased region" description="Polar residues" evidence="2">
    <location>
        <begin position="1"/>
        <end position="16"/>
    </location>
</feature>
<feature type="region of interest" description="Disordered" evidence="2">
    <location>
        <begin position="1"/>
        <end position="54"/>
    </location>
</feature>
<evidence type="ECO:0000313" key="5">
    <source>
        <dbReference type="Proteomes" id="UP000694389"/>
    </source>
</evidence>
<proteinExistence type="predicted"/>
<name>A0A8C4HNT7_DICLA</name>
<dbReference type="GeneTree" id="ENSGT00390000017392"/>